<dbReference type="Proteomes" id="UP000609323">
    <property type="component" value="Unassembled WGS sequence"/>
</dbReference>
<keyword evidence="2" id="KW-1185">Reference proteome</keyword>
<name>A0ABQ1G5C5_9BACL</name>
<sequence length="211" mass="24371">MNNYLQWTNAVHSLRYGLAITNREGCIVDYNEFWTQIALQNNVPSDFNWHGVNLLQMDAFRSAYGDQLTRYCLSKLDDLLQGLDSFEPVQFNHHTSAGVQWLMLEIAPLADQTGYVQGLVISLHDISALHTETVSSDRAEEKPNFLMSRLLPMCAVCKRIRDSQDDWHSLESYLKNHLHIELTHDICTECMGHLYPQYAAILEKKQREQDI</sequence>
<proteinExistence type="predicted"/>
<dbReference type="RefSeq" id="WP_094095677.1">
    <property type="nucleotide sequence ID" value="NZ_BMHF01000007.1"/>
</dbReference>
<reference evidence="2" key="1">
    <citation type="journal article" date="2019" name="Int. J. Syst. Evol. Microbiol.">
        <title>The Global Catalogue of Microorganisms (GCM) 10K type strain sequencing project: providing services to taxonomists for standard genome sequencing and annotation.</title>
        <authorList>
            <consortium name="The Broad Institute Genomics Platform"/>
            <consortium name="The Broad Institute Genome Sequencing Center for Infectious Disease"/>
            <person name="Wu L."/>
            <person name="Ma J."/>
        </authorList>
    </citation>
    <scope>NUCLEOTIDE SEQUENCE [LARGE SCALE GENOMIC DNA]</scope>
    <source>
        <strain evidence="2">CGMCC 1.15044</strain>
    </source>
</reference>
<organism evidence="1 2">
    <name type="scientific">Paenibacillus physcomitrellae</name>
    <dbReference type="NCBI Taxonomy" id="1619311"/>
    <lineage>
        <taxon>Bacteria</taxon>
        <taxon>Bacillati</taxon>
        <taxon>Bacillota</taxon>
        <taxon>Bacilli</taxon>
        <taxon>Bacillales</taxon>
        <taxon>Paenibacillaceae</taxon>
        <taxon>Paenibacillus</taxon>
    </lineage>
</organism>
<evidence type="ECO:0000313" key="2">
    <source>
        <dbReference type="Proteomes" id="UP000609323"/>
    </source>
</evidence>
<evidence type="ECO:0000313" key="1">
    <source>
        <dbReference type="EMBL" id="GGA37254.1"/>
    </source>
</evidence>
<dbReference type="Gene3D" id="3.30.450.20">
    <property type="entry name" value="PAS domain"/>
    <property type="match status" value="1"/>
</dbReference>
<comment type="caution">
    <text evidence="1">The sequence shown here is derived from an EMBL/GenBank/DDBJ whole genome shotgun (WGS) entry which is preliminary data.</text>
</comment>
<accession>A0ABQ1G5C5</accession>
<evidence type="ECO:0008006" key="3">
    <source>
        <dbReference type="Google" id="ProtNLM"/>
    </source>
</evidence>
<dbReference type="EMBL" id="BMHF01000007">
    <property type="protein sequence ID" value="GGA37254.1"/>
    <property type="molecule type" value="Genomic_DNA"/>
</dbReference>
<protein>
    <recommendedName>
        <fullName evidence="3">PAC domain-containing protein</fullName>
    </recommendedName>
</protein>
<gene>
    <name evidence="1" type="ORF">GCM10010917_23030</name>
</gene>